<organism evidence="3 4">
    <name type="scientific">Massilia violaceinigra</name>
    <dbReference type="NCBI Taxonomy" id="2045208"/>
    <lineage>
        <taxon>Bacteria</taxon>
        <taxon>Pseudomonadati</taxon>
        <taxon>Pseudomonadota</taxon>
        <taxon>Betaproteobacteria</taxon>
        <taxon>Burkholderiales</taxon>
        <taxon>Oxalobacteraceae</taxon>
        <taxon>Telluria group</taxon>
        <taxon>Massilia</taxon>
    </lineage>
</organism>
<gene>
    <name evidence="3" type="ORF">CR152_17850</name>
</gene>
<feature type="domain" description="Phasin" evidence="2">
    <location>
        <begin position="17"/>
        <end position="109"/>
    </location>
</feature>
<reference evidence="3" key="1">
    <citation type="submission" date="2017-10" db="EMBL/GenBank/DDBJ databases">
        <title>Massilia psychrophilum sp. nov., a novel purple-pigmented bacterium isolated from Tianshan glacier, Xinjiang Municipality, China.</title>
        <authorList>
            <person name="Wang H."/>
        </authorList>
    </citation>
    <scope>NUCLEOTIDE SEQUENCE [LARGE SCALE GENOMIC DNA]</scope>
    <source>
        <strain evidence="3">B2</strain>
    </source>
</reference>
<name>A0A2D2DMI7_9BURK</name>
<protein>
    <submittedName>
        <fullName evidence="3">Granule-associated protein</fullName>
    </submittedName>
</protein>
<dbReference type="InterPro" id="IPR010127">
    <property type="entry name" value="Phasin_subfam-1"/>
</dbReference>
<sequence>MFPYSQSVTPAVRSHLDAQVSFLNDMSKSLFNSFQQLCNLNIQLTQTLLEETAISSQQLLTADRQTDVISAAASRAQPASEKLRAYQQHISRVAADAQVELARVTEQHVQETTRTARALADEVARVASEETERSVRNQQENMRKFSDPFTQNAGAWRGNGSTEVRGSTSMQSGQTGSAQGGSAGSSQSDMHGSMQGNSTSAGATSAGQAGSSASASGKAGSASTGKNS</sequence>
<dbReference type="KEGG" id="mass:CR152_17850"/>
<feature type="compositionally biased region" description="Low complexity" evidence="1">
    <location>
        <begin position="195"/>
        <end position="228"/>
    </location>
</feature>
<feature type="compositionally biased region" description="Basic and acidic residues" evidence="1">
    <location>
        <begin position="124"/>
        <end position="146"/>
    </location>
</feature>
<dbReference type="Proteomes" id="UP000229897">
    <property type="component" value="Chromosome"/>
</dbReference>
<dbReference type="InterPro" id="IPR018968">
    <property type="entry name" value="Phasin"/>
</dbReference>
<dbReference type="EMBL" id="CP024608">
    <property type="protein sequence ID" value="ATQ76189.1"/>
    <property type="molecule type" value="Genomic_DNA"/>
</dbReference>
<proteinExistence type="predicted"/>
<keyword evidence="4" id="KW-1185">Reference proteome</keyword>
<feature type="compositionally biased region" description="Low complexity" evidence="1">
    <location>
        <begin position="166"/>
        <end position="177"/>
    </location>
</feature>
<dbReference type="NCBIfam" id="TIGR01841">
    <property type="entry name" value="phasin"/>
    <property type="match status" value="1"/>
</dbReference>
<feature type="region of interest" description="Disordered" evidence="1">
    <location>
        <begin position="124"/>
        <end position="228"/>
    </location>
</feature>
<feature type="compositionally biased region" description="Polar residues" evidence="1">
    <location>
        <begin position="148"/>
        <end position="165"/>
    </location>
</feature>
<evidence type="ECO:0000256" key="1">
    <source>
        <dbReference type="SAM" id="MobiDB-lite"/>
    </source>
</evidence>
<dbReference type="OrthoDB" id="8777596at2"/>
<dbReference type="Pfam" id="PF09361">
    <property type="entry name" value="Phasin_2"/>
    <property type="match status" value="1"/>
</dbReference>
<accession>A0A2D2DMI7</accession>
<dbReference type="AlphaFoldDB" id="A0A2D2DMI7"/>
<dbReference type="RefSeq" id="WP_099876639.1">
    <property type="nucleotide sequence ID" value="NZ_CP024608.1"/>
</dbReference>
<evidence type="ECO:0000259" key="2">
    <source>
        <dbReference type="Pfam" id="PF09361"/>
    </source>
</evidence>
<evidence type="ECO:0000313" key="4">
    <source>
        <dbReference type="Proteomes" id="UP000229897"/>
    </source>
</evidence>
<evidence type="ECO:0000313" key="3">
    <source>
        <dbReference type="EMBL" id="ATQ76189.1"/>
    </source>
</evidence>